<evidence type="ECO:0000313" key="2">
    <source>
        <dbReference type="EMBL" id="OMP12976.1"/>
    </source>
</evidence>
<organism evidence="2 3">
    <name type="scientific">Corchorus olitorius</name>
    <dbReference type="NCBI Taxonomy" id="93759"/>
    <lineage>
        <taxon>Eukaryota</taxon>
        <taxon>Viridiplantae</taxon>
        <taxon>Streptophyta</taxon>
        <taxon>Embryophyta</taxon>
        <taxon>Tracheophyta</taxon>
        <taxon>Spermatophyta</taxon>
        <taxon>Magnoliopsida</taxon>
        <taxon>eudicotyledons</taxon>
        <taxon>Gunneridae</taxon>
        <taxon>Pentapetalae</taxon>
        <taxon>rosids</taxon>
        <taxon>malvids</taxon>
        <taxon>Malvales</taxon>
        <taxon>Malvaceae</taxon>
        <taxon>Grewioideae</taxon>
        <taxon>Apeibeae</taxon>
        <taxon>Corchorus</taxon>
    </lineage>
</organism>
<proteinExistence type="predicted"/>
<keyword evidence="3" id="KW-1185">Reference proteome</keyword>
<feature type="compositionally biased region" description="Basic residues" evidence="1">
    <location>
        <begin position="8"/>
        <end position="19"/>
    </location>
</feature>
<reference evidence="3" key="1">
    <citation type="submission" date="2013-09" db="EMBL/GenBank/DDBJ databases">
        <title>Corchorus olitorius genome sequencing.</title>
        <authorList>
            <person name="Alam M."/>
            <person name="Haque M.S."/>
            <person name="Islam M.S."/>
            <person name="Emdad E.M."/>
            <person name="Islam M.M."/>
            <person name="Ahmed B."/>
            <person name="Halim A."/>
            <person name="Hossen Q.M.M."/>
            <person name="Hossain M.Z."/>
            <person name="Ahmed R."/>
            <person name="Khan M.M."/>
            <person name="Islam R."/>
            <person name="Rashid M.M."/>
            <person name="Khan S.A."/>
            <person name="Rahman M.S."/>
            <person name="Alam M."/>
            <person name="Yahiya A.S."/>
            <person name="Khan M.S."/>
            <person name="Azam M.S."/>
            <person name="Haque T."/>
            <person name="Lashkar M.Z.H."/>
            <person name="Akhand A.I."/>
            <person name="Morshed G."/>
            <person name="Roy S."/>
            <person name="Uddin K.S."/>
            <person name="Rabeya T."/>
            <person name="Hossain A.S."/>
            <person name="Chowdhury A."/>
            <person name="Snigdha A.R."/>
            <person name="Mortoza M.S."/>
            <person name="Matin S.A."/>
            <person name="Hoque S.M.E."/>
            <person name="Islam M.K."/>
            <person name="Roy D.K."/>
            <person name="Haider R."/>
            <person name="Moosa M.M."/>
            <person name="Elias S.M."/>
            <person name="Hasan A.M."/>
            <person name="Jahan S."/>
            <person name="Shafiuddin M."/>
            <person name="Mahmood N."/>
            <person name="Shommy N.S."/>
        </authorList>
    </citation>
    <scope>NUCLEOTIDE SEQUENCE [LARGE SCALE GENOMIC DNA]</scope>
    <source>
        <strain evidence="3">cv. O-4</strain>
    </source>
</reference>
<comment type="caution">
    <text evidence="2">The sequence shown here is derived from an EMBL/GenBank/DDBJ whole genome shotgun (WGS) entry which is preliminary data.</text>
</comment>
<dbReference type="AlphaFoldDB" id="A0A1R3L0V2"/>
<protein>
    <submittedName>
        <fullName evidence="2">Uncharacterized protein</fullName>
    </submittedName>
</protein>
<name>A0A1R3L0V2_9ROSI</name>
<evidence type="ECO:0000256" key="1">
    <source>
        <dbReference type="SAM" id="MobiDB-lite"/>
    </source>
</evidence>
<dbReference type="EMBL" id="AWUE01005486">
    <property type="protein sequence ID" value="OMP12976.1"/>
    <property type="molecule type" value="Genomic_DNA"/>
</dbReference>
<accession>A0A1R3L0V2</accession>
<feature type="compositionally biased region" description="Basic and acidic residues" evidence="1">
    <location>
        <begin position="26"/>
        <end position="37"/>
    </location>
</feature>
<feature type="region of interest" description="Disordered" evidence="1">
    <location>
        <begin position="1"/>
        <end position="75"/>
    </location>
</feature>
<evidence type="ECO:0000313" key="3">
    <source>
        <dbReference type="Proteomes" id="UP000187203"/>
    </source>
</evidence>
<gene>
    <name evidence="2" type="ORF">COLO4_02496</name>
</gene>
<sequence>MADSQQRKQQRQAGKHKLQHFCGSQRAKEQKQREEAPQRQISAEEMAIGGGSQSHFWQQQNRHQRQPEAAVRGKGGQAEGVAFFILQQPGKDLRDAAVKEAHRQDNHIHFKQTGVV</sequence>
<dbReference type="Proteomes" id="UP000187203">
    <property type="component" value="Unassembled WGS sequence"/>
</dbReference>